<dbReference type="PANTHER" id="PTHR24260:SF136">
    <property type="entry name" value="GH08193P-RELATED"/>
    <property type="match status" value="1"/>
</dbReference>
<name>A0AA48HJA1_9ALTE</name>
<dbReference type="Gene3D" id="2.40.10.10">
    <property type="entry name" value="Trypsin-like serine proteases"/>
    <property type="match status" value="1"/>
</dbReference>
<dbReference type="PANTHER" id="PTHR24260">
    <property type="match status" value="1"/>
</dbReference>
<organism evidence="2 3">
    <name type="scientific">Planctobacterium marinum</name>
    <dbReference type="NCBI Taxonomy" id="1631968"/>
    <lineage>
        <taxon>Bacteria</taxon>
        <taxon>Pseudomonadati</taxon>
        <taxon>Pseudomonadota</taxon>
        <taxon>Gammaproteobacteria</taxon>
        <taxon>Alteromonadales</taxon>
        <taxon>Alteromonadaceae</taxon>
        <taxon>Planctobacterium</taxon>
    </lineage>
</organism>
<protein>
    <recommendedName>
        <fullName evidence="1">Peptidase S1 domain-containing protein</fullName>
    </recommendedName>
</protein>
<keyword evidence="3" id="KW-1185">Reference proteome</keyword>
<accession>A0AA48HJA1</accession>
<dbReference type="SMART" id="SM00020">
    <property type="entry name" value="Tryp_SPc"/>
    <property type="match status" value="1"/>
</dbReference>
<dbReference type="Pfam" id="PF00089">
    <property type="entry name" value="Trypsin"/>
    <property type="match status" value="1"/>
</dbReference>
<reference evidence="2" key="1">
    <citation type="submission" date="2023-01" db="EMBL/GenBank/DDBJ databases">
        <title>Complete genome sequence of Planctobacterium marinum strain Dej080120_11.</title>
        <authorList>
            <person name="Ueki S."/>
            <person name="Maruyama F."/>
        </authorList>
    </citation>
    <scope>NUCLEOTIDE SEQUENCE</scope>
    <source>
        <strain evidence="2">Dej080120_11</strain>
    </source>
</reference>
<evidence type="ECO:0000313" key="3">
    <source>
        <dbReference type="Proteomes" id="UP001333710"/>
    </source>
</evidence>
<dbReference type="SUPFAM" id="SSF50494">
    <property type="entry name" value="Trypsin-like serine proteases"/>
    <property type="match status" value="1"/>
</dbReference>
<evidence type="ECO:0000259" key="1">
    <source>
        <dbReference type="PROSITE" id="PS50240"/>
    </source>
</evidence>
<dbReference type="RefSeq" id="WP_338293478.1">
    <property type="nucleotide sequence ID" value="NZ_AP027272.1"/>
</dbReference>
<dbReference type="GO" id="GO:0006508">
    <property type="term" value="P:proteolysis"/>
    <property type="evidence" value="ECO:0007669"/>
    <property type="project" value="InterPro"/>
</dbReference>
<dbReference type="InterPro" id="IPR009003">
    <property type="entry name" value="Peptidase_S1_PA"/>
</dbReference>
<evidence type="ECO:0000313" key="2">
    <source>
        <dbReference type="EMBL" id="BDX07461.1"/>
    </source>
</evidence>
<dbReference type="PRINTS" id="PR00722">
    <property type="entry name" value="CHYMOTRYPSIN"/>
</dbReference>
<dbReference type="Proteomes" id="UP001333710">
    <property type="component" value="Chromosome"/>
</dbReference>
<proteinExistence type="predicted"/>
<dbReference type="AlphaFoldDB" id="A0AA48HJA1"/>
<sequence>MKILRVILIIFAITSLSAQSIVIRHDKSDEEYLNSTDAIEAHVTFTTSTKDGDFVVGSGTYVGNSWVLTAAHVANFFEENDVAQIKSERLKILDILLHENWKDRQYGFDIAMVKIEMPSGDIAPVTLFALEPEKDDVITIAGRGDTGTGMDGITSRDLKMRVAQNKIEEIKGQWLSFSFSAPEDGALENEGIGGGGDSGSPAYIIDKGTIHLVALSSWQDTEATNWKEGFYGAIDYYTYLNHYRDWIESHLDDNKPCAKHQNFMF</sequence>
<dbReference type="InterPro" id="IPR043504">
    <property type="entry name" value="Peptidase_S1_PA_chymotrypsin"/>
</dbReference>
<dbReference type="InterPro" id="IPR001254">
    <property type="entry name" value="Trypsin_dom"/>
</dbReference>
<dbReference type="EMBL" id="AP027272">
    <property type="protein sequence ID" value="BDX07461.1"/>
    <property type="molecule type" value="Genomic_DNA"/>
</dbReference>
<dbReference type="PROSITE" id="PS50240">
    <property type="entry name" value="TRYPSIN_DOM"/>
    <property type="match status" value="1"/>
</dbReference>
<dbReference type="InterPro" id="IPR001314">
    <property type="entry name" value="Peptidase_S1A"/>
</dbReference>
<dbReference type="InterPro" id="IPR051333">
    <property type="entry name" value="CLIP_Serine_Protease"/>
</dbReference>
<dbReference type="GO" id="GO:0004252">
    <property type="term" value="F:serine-type endopeptidase activity"/>
    <property type="evidence" value="ECO:0007669"/>
    <property type="project" value="InterPro"/>
</dbReference>
<gene>
    <name evidence="2" type="ORF">MACH26_29820</name>
</gene>
<dbReference type="KEGG" id="pmaw:MACH26_29820"/>
<feature type="domain" description="Peptidase S1" evidence="1">
    <location>
        <begin position="58"/>
        <end position="252"/>
    </location>
</feature>